<gene>
    <name evidence="2" type="ORF">GCM10009737_20000</name>
</gene>
<reference evidence="2 3" key="1">
    <citation type="journal article" date="2019" name="Int. J. Syst. Evol. Microbiol.">
        <title>The Global Catalogue of Microorganisms (GCM) 10K type strain sequencing project: providing services to taxonomists for standard genome sequencing and annotation.</title>
        <authorList>
            <consortium name="The Broad Institute Genomics Platform"/>
            <consortium name="The Broad Institute Genome Sequencing Center for Infectious Disease"/>
            <person name="Wu L."/>
            <person name="Ma J."/>
        </authorList>
    </citation>
    <scope>NUCLEOTIDE SEQUENCE [LARGE SCALE GENOMIC DNA]</scope>
    <source>
        <strain evidence="2 3">JCM 14046</strain>
    </source>
</reference>
<dbReference type="PANTHER" id="PTHR42928:SF3">
    <property type="entry name" value="UPF0065 PROTEIN YFLP"/>
    <property type="match status" value="1"/>
</dbReference>
<name>A0ABN2PEF4_9ACTN</name>
<dbReference type="Gene3D" id="3.40.190.150">
    <property type="entry name" value="Bordetella uptake gene, domain 1"/>
    <property type="match status" value="1"/>
</dbReference>
<dbReference type="SUPFAM" id="SSF53850">
    <property type="entry name" value="Periplasmic binding protein-like II"/>
    <property type="match status" value="1"/>
</dbReference>
<dbReference type="Gene3D" id="3.40.190.10">
    <property type="entry name" value="Periplasmic binding protein-like II"/>
    <property type="match status" value="1"/>
</dbReference>
<dbReference type="EMBL" id="BAAAMY010000004">
    <property type="protein sequence ID" value="GAA1918535.1"/>
    <property type="molecule type" value="Genomic_DNA"/>
</dbReference>
<dbReference type="InterPro" id="IPR042100">
    <property type="entry name" value="Bug_dom1"/>
</dbReference>
<protein>
    <submittedName>
        <fullName evidence="2">Tripartite tricarboxylate transporter substrate-binding protein</fullName>
    </submittedName>
</protein>
<proteinExistence type="inferred from homology"/>
<dbReference type="PIRSF" id="PIRSF017082">
    <property type="entry name" value="YflP"/>
    <property type="match status" value="1"/>
</dbReference>
<organism evidence="2 3">
    <name type="scientific">Nocardioides lentus</name>
    <dbReference type="NCBI Taxonomy" id="338077"/>
    <lineage>
        <taxon>Bacteria</taxon>
        <taxon>Bacillati</taxon>
        <taxon>Actinomycetota</taxon>
        <taxon>Actinomycetes</taxon>
        <taxon>Propionibacteriales</taxon>
        <taxon>Nocardioidaceae</taxon>
        <taxon>Nocardioides</taxon>
    </lineage>
</organism>
<evidence type="ECO:0000313" key="3">
    <source>
        <dbReference type="Proteomes" id="UP001501612"/>
    </source>
</evidence>
<dbReference type="Pfam" id="PF03401">
    <property type="entry name" value="TctC"/>
    <property type="match status" value="1"/>
</dbReference>
<evidence type="ECO:0000313" key="2">
    <source>
        <dbReference type="EMBL" id="GAA1918535.1"/>
    </source>
</evidence>
<dbReference type="PROSITE" id="PS51257">
    <property type="entry name" value="PROKAR_LIPOPROTEIN"/>
    <property type="match status" value="1"/>
</dbReference>
<comment type="similarity">
    <text evidence="1">Belongs to the UPF0065 (bug) family.</text>
</comment>
<dbReference type="CDD" id="cd07012">
    <property type="entry name" value="PBP2_Bug_TTT"/>
    <property type="match status" value="1"/>
</dbReference>
<dbReference type="RefSeq" id="WP_344006671.1">
    <property type="nucleotide sequence ID" value="NZ_BAAAMY010000004.1"/>
</dbReference>
<dbReference type="PANTHER" id="PTHR42928">
    <property type="entry name" value="TRICARBOXYLATE-BINDING PROTEIN"/>
    <property type="match status" value="1"/>
</dbReference>
<dbReference type="InterPro" id="IPR005064">
    <property type="entry name" value="BUG"/>
</dbReference>
<accession>A0ABN2PEF4</accession>
<comment type="caution">
    <text evidence="2">The sequence shown here is derived from an EMBL/GenBank/DDBJ whole genome shotgun (WGS) entry which is preliminary data.</text>
</comment>
<dbReference type="Proteomes" id="UP001501612">
    <property type="component" value="Unassembled WGS sequence"/>
</dbReference>
<keyword evidence="3" id="KW-1185">Reference proteome</keyword>
<sequence>MGRTTGVVATTLAVALAVSSCGVTRGEGDNDLLMIIPNSPGGGYDLTGRAAVRVMEDHDVTGGSFQVENAIGAGGSLAFAQLMNLEGDEESMMTVGLGVVGSLYSFGSTESLQDATPIAQLIEEQEGILVPGDSPWRTVDDFVEAWRADPASITVGGGSSPGGPDHLFPHQLAEAVDVDPTAVNYISYDGGGPLTSALLGNKIQVGFSGLGEFAGSIENGDLRVLAVSGEERIEQESLSDIPTLVESGIDFTFLNWRGVLAPPGISEEREQDYIDYFTAMRDTDEWTEQLEANGWEDAFVTGADFDRFLVEQDARVADTLTELELIDEEDA</sequence>
<evidence type="ECO:0000256" key="1">
    <source>
        <dbReference type="ARBA" id="ARBA00006987"/>
    </source>
</evidence>